<evidence type="ECO:0000256" key="5">
    <source>
        <dbReference type="ARBA" id="ARBA00022741"/>
    </source>
</evidence>
<dbReference type="SUPFAM" id="SSF52540">
    <property type="entry name" value="P-loop containing nucleoside triphosphate hydrolases"/>
    <property type="match status" value="1"/>
</dbReference>
<dbReference type="PROSITE" id="PS51419">
    <property type="entry name" value="RAB"/>
    <property type="match status" value="1"/>
</dbReference>
<organism evidence="10">
    <name type="scientific">Photinus pyralis</name>
    <name type="common">Common eastern firefly</name>
    <name type="synonym">Lampyris pyralis</name>
    <dbReference type="NCBI Taxonomy" id="7054"/>
    <lineage>
        <taxon>Eukaryota</taxon>
        <taxon>Metazoa</taxon>
        <taxon>Ecdysozoa</taxon>
        <taxon>Arthropoda</taxon>
        <taxon>Hexapoda</taxon>
        <taxon>Insecta</taxon>
        <taxon>Pterygota</taxon>
        <taxon>Neoptera</taxon>
        <taxon>Endopterygota</taxon>
        <taxon>Coleoptera</taxon>
        <taxon>Polyphaga</taxon>
        <taxon>Elateriformia</taxon>
        <taxon>Elateroidea</taxon>
        <taxon>Lampyridae</taxon>
        <taxon>Lampyrinae</taxon>
        <taxon>Photinus</taxon>
    </lineage>
</organism>
<evidence type="ECO:0000256" key="9">
    <source>
        <dbReference type="ARBA" id="ARBA00023289"/>
    </source>
</evidence>
<evidence type="ECO:0000256" key="1">
    <source>
        <dbReference type="ARBA" id="ARBA00004342"/>
    </source>
</evidence>
<reference evidence="11" key="3">
    <citation type="submission" date="2019-08" db="EMBL/GenBank/DDBJ databases">
        <authorList>
            <consortium name="Photinus pyralis genome working group"/>
            <person name="Fallon T.R."/>
            <person name="Sander Lower S.E."/>
            <person name="Weng J.-K."/>
        </authorList>
    </citation>
    <scope>NUCLEOTIDE SEQUENCE</scope>
    <source>
        <strain evidence="11">1611_PpyrPB1</strain>
        <tissue evidence="11">Whole body</tissue>
    </source>
</reference>
<evidence type="ECO:0000313" key="11">
    <source>
        <dbReference type="EMBL" id="KAB0802335.1"/>
    </source>
</evidence>
<dbReference type="GO" id="GO:0005525">
    <property type="term" value="F:GTP binding"/>
    <property type="evidence" value="ECO:0007669"/>
    <property type="project" value="UniProtKB-KW"/>
</dbReference>
<keyword evidence="12" id="KW-1185">Reference proteome</keyword>
<dbReference type="GO" id="GO:0003006">
    <property type="term" value="P:developmental process involved in reproduction"/>
    <property type="evidence" value="ECO:0007669"/>
    <property type="project" value="UniProtKB-ARBA"/>
</dbReference>
<keyword evidence="7" id="KW-0472">Membrane</keyword>
<dbReference type="InterPro" id="IPR005225">
    <property type="entry name" value="Small_GTP-bd"/>
</dbReference>
<dbReference type="Proteomes" id="UP000327044">
    <property type="component" value="Unassembled WGS sequence"/>
</dbReference>
<dbReference type="EMBL" id="VVIM01000002">
    <property type="protein sequence ID" value="KAB0802335.1"/>
    <property type="molecule type" value="Genomic_DNA"/>
</dbReference>
<keyword evidence="6" id="KW-0342">GTP-binding</keyword>
<dbReference type="InterPro" id="IPR003578">
    <property type="entry name" value="Small_GTPase_Rho"/>
</dbReference>
<dbReference type="GO" id="GO:0007264">
    <property type="term" value="P:small GTPase-mediated signal transduction"/>
    <property type="evidence" value="ECO:0007669"/>
    <property type="project" value="InterPro"/>
</dbReference>
<evidence type="ECO:0000256" key="8">
    <source>
        <dbReference type="ARBA" id="ARBA00023288"/>
    </source>
</evidence>
<keyword evidence="5" id="KW-0547">Nucleotide-binding</keyword>
<proteinExistence type="inferred from homology"/>
<dbReference type="NCBIfam" id="TIGR00231">
    <property type="entry name" value="small_GTP"/>
    <property type="match status" value="1"/>
</dbReference>
<protein>
    <submittedName>
        <fullName evidence="10">Uncharacterized protein</fullName>
    </submittedName>
</protein>
<dbReference type="EMBL" id="GEZM01007258">
    <property type="protein sequence ID" value="JAV95273.1"/>
    <property type="molecule type" value="Transcribed_RNA"/>
</dbReference>
<dbReference type="GO" id="GO:0001667">
    <property type="term" value="P:ameboidal-type cell migration"/>
    <property type="evidence" value="ECO:0007669"/>
    <property type="project" value="UniProtKB-ARBA"/>
</dbReference>
<dbReference type="SMART" id="SM00174">
    <property type="entry name" value="RHO"/>
    <property type="match status" value="1"/>
</dbReference>
<dbReference type="FunFam" id="3.40.50.300:FF:000983">
    <property type="entry name" value="Rho family GTPase"/>
    <property type="match status" value="1"/>
</dbReference>
<dbReference type="GO" id="GO:0035099">
    <property type="term" value="P:hemocyte migration"/>
    <property type="evidence" value="ECO:0007669"/>
    <property type="project" value="UniProtKB-ARBA"/>
</dbReference>
<dbReference type="SMART" id="SM00175">
    <property type="entry name" value="RAB"/>
    <property type="match status" value="1"/>
</dbReference>
<reference evidence="11 12" key="2">
    <citation type="journal article" date="2018" name="Elife">
        <title>Firefly genomes illuminate parallel origins of bioluminescence in beetles.</title>
        <authorList>
            <person name="Fallon T.R."/>
            <person name="Lower S.E."/>
            <person name="Chang C.H."/>
            <person name="Bessho-Uehara M."/>
            <person name="Martin G.J."/>
            <person name="Bewick A.J."/>
            <person name="Behringer M."/>
            <person name="Debat H.J."/>
            <person name="Wong I."/>
            <person name="Day J.C."/>
            <person name="Suvorov A."/>
            <person name="Silva C.J."/>
            <person name="Stanger-Hall K.F."/>
            <person name="Hall D.W."/>
            <person name="Schmitz R.J."/>
            <person name="Nelson D.R."/>
            <person name="Lewis S.M."/>
            <person name="Shigenobu S."/>
            <person name="Bybee S.M."/>
            <person name="Larracuente A.M."/>
            <person name="Oba Y."/>
            <person name="Weng J.K."/>
        </authorList>
    </citation>
    <scope>NUCLEOTIDE SEQUENCE [LARGE SCALE GENOMIC DNA]</scope>
    <source>
        <strain evidence="11">1611_PpyrPB1</strain>
        <tissue evidence="11">Whole body</tissue>
    </source>
</reference>
<dbReference type="GO" id="GO:0005886">
    <property type="term" value="C:plasma membrane"/>
    <property type="evidence" value="ECO:0007669"/>
    <property type="project" value="UniProtKB-SubCell"/>
</dbReference>
<dbReference type="AlphaFoldDB" id="A0A1Y1NBM9"/>
<accession>A0A1Y1NBM9</accession>
<name>A0A1Y1NBM9_PHOPY</name>
<keyword evidence="3" id="KW-1003">Cell membrane</keyword>
<dbReference type="PROSITE" id="PS51421">
    <property type="entry name" value="RAS"/>
    <property type="match status" value="1"/>
</dbReference>
<dbReference type="GO" id="GO:0022412">
    <property type="term" value="P:cellular process involved in reproduction in multicellular organism"/>
    <property type="evidence" value="ECO:0007669"/>
    <property type="project" value="UniProtKB-ARBA"/>
</dbReference>
<evidence type="ECO:0000256" key="2">
    <source>
        <dbReference type="ARBA" id="ARBA00010142"/>
    </source>
</evidence>
<dbReference type="GO" id="GO:0003924">
    <property type="term" value="F:GTPase activity"/>
    <property type="evidence" value="ECO:0007669"/>
    <property type="project" value="InterPro"/>
</dbReference>
<dbReference type="OrthoDB" id="8830751at2759"/>
<evidence type="ECO:0000256" key="6">
    <source>
        <dbReference type="ARBA" id="ARBA00023134"/>
    </source>
</evidence>
<dbReference type="Gene3D" id="3.40.50.300">
    <property type="entry name" value="P-loop containing nucleotide triphosphate hydrolases"/>
    <property type="match status" value="1"/>
</dbReference>
<dbReference type="Pfam" id="PF00071">
    <property type="entry name" value="Ras"/>
    <property type="match status" value="1"/>
</dbReference>
<reference evidence="10" key="1">
    <citation type="journal article" date="2016" name="Sci. Rep.">
        <title>Molecular characterization of firefly nuptial gifts: a multi-omics approach sheds light on postcopulatory sexual selection.</title>
        <authorList>
            <person name="Al-Wathiqui N."/>
            <person name="Fallon T.R."/>
            <person name="South A."/>
            <person name="Weng J.K."/>
            <person name="Lewis S.M."/>
        </authorList>
    </citation>
    <scope>NUCLEOTIDE SEQUENCE</scope>
</reference>
<comment type="similarity">
    <text evidence="2">Belongs to the small GTPase superfamily. Rho family.</text>
</comment>
<dbReference type="PRINTS" id="PR00449">
    <property type="entry name" value="RASTRNSFRMNG"/>
</dbReference>
<keyword evidence="4" id="KW-0488">Methylation</keyword>
<evidence type="ECO:0000313" key="10">
    <source>
        <dbReference type="EMBL" id="JAV95273.1"/>
    </source>
</evidence>
<dbReference type="GO" id="GO:0035006">
    <property type="term" value="P:melanization defense response"/>
    <property type="evidence" value="ECO:0007669"/>
    <property type="project" value="UniProtKB-ARBA"/>
</dbReference>
<evidence type="ECO:0000256" key="7">
    <source>
        <dbReference type="ARBA" id="ARBA00023136"/>
    </source>
</evidence>
<dbReference type="PANTHER" id="PTHR24072">
    <property type="entry name" value="RHO FAMILY GTPASE"/>
    <property type="match status" value="1"/>
</dbReference>
<dbReference type="InterPro" id="IPR027417">
    <property type="entry name" value="P-loop_NTPase"/>
</dbReference>
<dbReference type="InParanoid" id="A0A1Y1NBM9"/>
<keyword evidence="8" id="KW-0449">Lipoprotein</keyword>
<dbReference type="InterPro" id="IPR001806">
    <property type="entry name" value="Small_GTPase"/>
</dbReference>
<keyword evidence="9" id="KW-0636">Prenylation</keyword>
<evidence type="ECO:0000313" key="12">
    <source>
        <dbReference type="Proteomes" id="UP000327044"/>
    </source>
</evidence>
<sequence>METYKTHIRMTVVGDGDTGKTCMLIVYKDKKYEDYYIPTVFDSYSMNVRVNGRTCTIILQDTAGQEEYDRLRPLSYPETDVFIMCFSVDKRASYNNIINKWIPEIRHHRPTAKIILVATKTDLRGENQKTISIKEGEELHHKIKSDGFVECSSKFMWNINRVFEEALLSVVGKPKEPKSSRGFCMLL</sequence>
<dbReference type="CDD" id="cd00157">
    <property type="entry name" value="Rho"/>
    <property type="match status" value="1"/>
</dbReference>
<dbReference type="SMART" id="SM00173">
    <property type="entry name" value="RAS"/>
    <property type="match status" value="1"/>
</dbReference>
<evidence type="ECO:0000256" key="3">
    <source>
        <dbReference type="ARBA" id="ARBA00022475"/>
    </source>
</evidence>
<gene>
    <name evidence="11" type="ORF">PPYR_04521</name>
</gene>
<evidence type="ECO:0000256" key="4">
    <source>
        <dbReference type="ARBA" id="ARBA00022481"/>
    </source>
</evidence>
<comment type="subcellular location">
    <subcellularLocation>
        <location evidence="1">Cell membrane</location>
        <topology evidence="1">Lipid-anchor</topology>
        <orientation evidence="1">Cytoplasmic side</orientation>
    </subcellularLocation>
</comment>
<dbReference type="PROSITE" id="PS51420">
    <property type="entry name" value="RHO"/>
    <property type="match status" value="1"/>
</dbReference>